<evidence type="ECO:0000313" key="1">
    <source>
        <dbReference type="EMBL" id="EDL88990.1"/>
    </source>
</evidence>
<name>A6KG33_RAT</name>
<gene>
    <name evidence="1" type="ORF">rCG_42399</name>
</gene>
<reference evidence="2" key="1">
    <citation type="submission" date="2005-09" db="EMBL/GenBank/DDBJ databases">
        <authorList>
            <person name="Mural R.J."/>
            <person name="Li P.W."/>
            <person name="Adams M.D."/>
            <person name="Amanatides P.G."/>
            <person name="Baden-Tillson H."/>
            <person name="Barnstead M."/>
            <person name="Chin S.H."/>
            <person name="Dew I."/>
            <person name="Evans C.A."/>
            <person name="Ferriera S."/>
            <person name="Flanigan M."/>
            <person name="Fosler C."/>
            <person name="Glodek A."/>
            <person name="Gu Z."/>
            <person name="Holt R.A."/>
            <person name="Jennings D."/>
            <person name="Kraft C.L."/>
            <person name="Lu F."/>
            <person name="Nguyen T."/>
            <person name="Nusskern D.R."/>
            <person name="Pfannkoch C.M."/>
            <person name="Sitter C."/>
            <person name="Sutton G.G."/>
            <person name="Venter J.C."/>
            <person name="Wang Z."/>
            <person name="Woodage T."/>
            <person name="Zheng X.H."/>
            <person name="Zhong F."/>
        </authorList>
    </citation>
    <scope>NUCLEOTIDE SEQUENCE [LARGE SCALE GENOMIC DNA]</scope>
    <source>
        <strain>BN</strain>
        <strain evidence="2">Sprague-Dawley</strain>
    </source>
</reference>
<protein>
    <submittedName>
        <fullName evidence="1">RCG42399</fullName>
    </submittedName>
</protein>
<dbReference type="AlphaFoldDB" id="A6KG33"/>
<accession>A6KG33</accession>
<sequence length="112" mass="12739">MWASNVDFHSGYMVGFFCTRVFPRSATGPGREVRPRRVPTFLDFLIPRLYTVDFLSSPKDVLWLSHRTEHPAASVPLGLWLVPPTVLRSHCSLPWNSTPAPFQLPFLPAFTQ</sequence>
<proteinExistence type="predicted"/>
<dbReference type="Proteomes" id="UP000234681">
    <property type="component" value="Chromosome 16"/>
</dbReference>
<evidence type="ECO:0000313" key="2">
    <source>
        <dbReference type="Proteomes" id="UP000234681"/>
    </source>
</evidence>
<dbReference type="EMBL" id="CH474046">
    <property type="protein sequence ID" value="EDL88990.1"/>
    <property type="molecule type" value="Genomic_DNA"/>
</dbReference>
<organism evidence="1 2">
    <name type="scientific">Rattus norvegicus</name>
    <name type="common">Rat</name>
    <dbReference type="NCBI Taxonomy" id="10116"/>
    <lineage>
        <taxon>Eukaryota</taxon>
        <taxon>Metazoa</taxon>
        <taxon>Chordata</taxon>
        <taxon>Craniata</taxon>
        <taxon>Vertebrata</taxon>
        <taxon>Euteleostomi</taxon>
        <taxon>Mammalia</taxon>
        <taxon>Eutheria</taxon>
        <taxon>Euarchontoglires</taxon>
        <taxon>Glires</taxon>
        <taxon>Rodentia</taxon>
        <taxon>Myomorpha</taxon>
        <taxon>Muroidea</taxon>
        <taxon>Muridae</taxon>
        <taxon>Murinae</taxon>
        <taxon>Rattus</taxon>
    </lineage>
</organism>